<dbReference type="Proteomes" id="UP000015105">
    <property type="component" value="Chromosome 2D"/>
</dbReference>
<protein>
    <recommendedName>
        <fullName evidence="4">SCP domain-containing protein</fullName>
    </recommendedName>
</protein>
<evidence type="ECO:0000256" key="3">
    <source>
        <dbReference type="SAM" id="Phobius"/>
    </source>
</evidence>
<dbReference type="SUPFAM" id="SSF55797">
    <property type="entry name" value="PR-1-like"/>
    <property type="match status" value="1"/>
</dbReference>
<reference evidence="5" key="3">
    <citation type="journal article" date="2017" name="Nature">
        <title>Genome sequence of the progenitor of the wheat D genome Aegilops tauschii.</title>
        <authorList>
            <person name="Luo M.C."/>
            <person name="Gu Y.Q."/>
            <person name="Puiu D."/>
            <person name="Wang H."/>
            <person name="Twardziok S.O."/>
            <person name="Deal K.R."/>
            <person name="Huo N."/>
            <person name="Zhu T."/>
            <person name="Wang L."/>
            <person name="Wang Y."/>
            <person name="McGuire P.E."/>
            <person name="Liu S."/>
            <person name="Long H."/>
            <person name="Ramasamy R.K."/>
            <person name="Rodriguez J.C."/>
            <person name="Van S.L."/>
            <person name="Yuan L."/>
            <person name="Wang Z."/>
            <person name="Xia Z."/>
            <person name="Xiao L."/>
            <person name="Anderson O.D."/>
            <person name="Ouyang S."/>
            <person name="Liang Y."/>
            <person name="Zimin A.V."/>
            <person name="Pertea G."/>
            <person name="Qi P."/>
            <person name="Bennetzen J.L."/>
            <person name="Dai X."/>
            <person name="Dawson M.W."/>
            <person name="Muller H.G."/>
            <person name="Kugler K."/>
            <person name="Rivarola-Duarte L."/>
            <person name="Spannagl M."/>
            <person name="Mayer K.F.X."/>
            <person name="Lu F.H."/>
            <person name="Bevan M.W."/>
            <person name="Leroy P."/>
            <person name="Li P."/>
            <person name="You F.M."/>
            <person name="Sun Q."/>
            <person name="Liu Z."/>
            <person name="Lyons E."/>
            <person name="Wicker T."/>
            <person name="Salzberg S.L."/>
            <person name="Devos K.M."/>
            <person name="Dvorak J."/>
        </authorList>
    </citation>
    <scope>NUCLEOTIDE SEQUENCE [LARGE SCALE GENOMIC DNA]</scope>
    <source>
        <strain evidence="5">cv. AL8/78</strain>
    </source>
</reference>
<dbReference type="Gene3D" id="3.40.33.10">
    <property type="entry name" value="CAP"/>
    <property type="match status" value="1"/>
</dbReference>
<dbReference type="InterPro" id="IPR002413">
    <property type="entry name" value="V5_allergen-like"/>
</dbReference>
<evidence type="ECO:0000256" key="1">
    <source>
        <dbReference type="ARBA" id="ARBA00003143"/>
    </source>
</evidence>
<dbReference type="FunFam" id="3.40.33.10:FF:000020">
    <property type="entry name" value="Pathogenesis-related protein 1"/>
    <property type="match status" value="1"/>
</dbReference>
<comment type="function">
    <text evidence="1">Probably involved in the defense reaction of plants against pathogens.</text>
</comment>
<keyword evidence="3" id="KW-0472">Membrane</keyword>
<reference evidence="5" key="4">
    <citation type="submission" date="2019-03" db="UniProtKB">
        <authorList>
            <consortium name="EnsemblPlants"/>
        </authorList>
    </citation>
    <scope>IDENTIFICATION</scope>
</reference>
<dbReference type="Gramene" id="AET2Gv20860300.1">
    <property type="protein sequence ID" value="AET2Gv20860300.1"/>
    <property type="gene ID" value="AET2Gv20860300"/>
</dbReference>
<dbReference type="PRINTS" id="PR00837">
    <property type="entry name" value="V5TPXLIKE"/>
</dbReference>
<proteinExistence type="predicted"/>
<dbReference type="SMART" id="SM00198">
    <property type="entry name" value="SCP"/>
    <property type="match status" value="1"/>
</dbReference>
<dbReference type="EnsemblPlants" id="AET2Gv20860300.1">
    <property type="protein sequence ID" value="AET2Gv20860300.1"/>
    <property type="gene ID" value="AET2Gv20860300"/>
</dbReference>
<keyword evidence="3" id="KW-0812">Transmembrane</keyword>
<feature type="domain" description="SCP" evidence="4">
    <location>
        <begin position="71"/>
        <end position="207"/>
    </location>
</feature>
<reference evidence="5" key="5">
    <citation type="journal article" date="2021" name="G3 (Bethesda)">
        <title>Aegilops tauschii genome assembly Aet v5.0 features greater sequence contiguity and improved annotation.</title>
        <authorList>
            <person name="Wang L."/>
            <person name="Zhu T."/>
            <person name="Rodriguez J.C."/>
            <person name="Deal K.R."/>
            <person name="Dubcovsky J."/>
            <person name="McGuire P.E."/>
            <person name="Lux T."/>
            <person name="Spannagl M."/>
            <person name="Mayer K.F.X."/>
            <person name="Baldrich P."/>
            <person name="Meyers B.C."/>
            <person name="Huo N."/>
            <person name="Gu Y.Q."/>
            <person name="Zhou H."/>
            <person name="Devos K.M."/>
            <person name="Bennetzen J.L."/>
            <person name="Unver T."/>
            <person name="Budak H."/>
            <person name="Gulick P.J."/>
            <person name="Galiba G."/>
            <person name="Kalapos B."/>
            <person name="Nelson D.R."/>
            <person name="Li P."/>
            <person name="You F.M."/>
            <person name="Luo M.C."/>
            <person name="Dvorak J."/>
        </authorList>
    </citation>
    <scope>NUCLEOTIDE SEQUENCE [LARGE SCALE GENOMIC DNA]</scope>
    <source>
        <strain evidence="5">cv. AL8/78</strain>
    </source>
</reference>
<dbReference type="InterPro" id="IPR035940">
    <property type="entry name" value="CAP_sf"/>
</dbReference>
<keyword evidence="6" id="KW-1185">Reference proteome</keyword>
<reference evidence="6" key="1">
    <citation type="journal article" date="2014" name="Science">
        <title>Ancient hybridizations among the ancestral genomes of bread wheat.</title>
        <authorList>
            <consortium name="International Wheat Genome Sequencing Consortium,"/>
            <person name="Marcussen T."/>
            <person name="Sandve S.R."/>
            <person name="Heier L."/>
            <person name="Spannagl M."/>
            <person name="Pfeifer M."/>
            <person name="Jakobsen K.S."/>
            <person name="Wulff B.B."/>
            <person name="Steuernagel B."/>
            <person name="Mayer K.F."/>
            <person name="Olsen O.A."/>
        </authorList>
    </citation>
    <scope>NUCLEOTIDE SEQUENCE [LARGE SCALE GENOMIC DNA]</scope>
    <source>
        <strain evidence="6">cv. AL8/78</strain>
    </source>
</reference>
<accession>A0A453CJ25</accession>
<sequence length="211" mass="22784">HPCTCPPSQYNQAFNWKPTKMANTRMTIHMCYLTILLLLALLAPPCTPVSDTDDGTNSAGVDGSRRARAEATVADILSAHNAARRTVGVEPLTWSPGIAGYAKDYARSRRADCAPRRSSLFYFGENVAVGKGRRWDGGALVAQWVDEGRRYDYGSGSCAAPAGSSGCARYTQVVWRNTTQLGCGKIVCDSGDTLLVCDYFPPGNYGTGRPY</sequence>
<evidence type="ECO:0000256" key="2">
    <source>
        <dbReference type="ARBA" id="ARBA00023265"/>
    </source>
</evidence>
<dbReference type="AlphaFoldDB" id="A0A453CJ25"/>
<evidence type="ECO:0000313" key="6">
    <source>
        <dbReference type="Proteomes" id="UP000015105"/>
    </source>
</evidence>
<dbReference type="PRINTS" id="PR00838">
    <property type="entry name" value="V5ALLERGEN"/>
</dbReference>
<reference evidence="6" key="2">
    <citation type="journal article" date="2017" name="Nat. Plants">
        <title>The Aegilops tauschii genome reveals multiple impacts of transposons.</title>
        <authorList>
            <person name="Zhao G."/>
            <person name="Zou C."/>
            <person name="Li K."/>
            <person name="Wang K."/>
            <person name="Li T."/>
            <person name="Gao L."/>
            <person name="Zhang X."/>
            <person name="Wang H."/>
            <person name="Yang Z."/>
            <person name="Liu X."/>
            <person name="Jiang W."/>
            <person name="Mao L."/>
            <person name="Kong X."/>
            <person name="Jiao Y."/>
            <person name="Jia J."/>
        </authorList>
    </citation>
    <scope>NUCLEOTIDE SEQUENCE [LARGE SCALE GENOMIC DNA]</scope>
    <source>
        <strain evidence="6">cv. AL8/78</strain>
    </source>
</reference>
<dbReference type="STRING" id="200361.A0A453CJ25"/>
<evidence type="ECO:0000259" key="4">
    <source>
        <dbReference type="SMART" id="SM00198"/>
    </source>
</evidence>
<organism evidence="5 6">
    <name type="scientific">Aegilops tauschii subsp. strangulata</name>
    <name type="common">Goatgrass</name>
    <dbReference type="NCBI Taxonomy" id="200361"/>
    <lineage>
        <taxon>Eukaryota</taxon>
        <taxon>Viridiplantae</taxon>
        <taxon>Streptophyta</taxon>
        <taxon>Embryophyta</taxon>
        <taxon>Tracheophyta</taxon>
        <taxon>Spermatophyta</taxon>
        <taxon>Magnoliopsida</taxon>
        <taxon>Liliopsida</taxon>
        <taxon>Poales</taxon>
        <taxon>Poaceae</taxon>
        <taxon>BOP clade</taxon>
        <taxon>Pooideae</taxon>
        <taxon>Triticodae</taxon>
        <taxon>Triticeae</taxon>
        <taxon>Triticinae</taxon>
        <taxon>Aegilops</taxon>
    </lineage>
</organism>
<keyword evidence="2" id="KW-0611">Plant defense</keyword>
<evidence type="ECO:0000313" key="5">
    <source>
        <dbReference type="EnsemblPlants" id="AET2Gv20860300.1"/>
    </source>
</evidence>
<name>A0A453CJ25_AEGTS</name>
<keyword evidence="2" id="KW-0568">Pathogenesis-related protein</keyword>
<dbReference type="PANTHER" id="PTHR10334">
    <property type="entry name" value="CYSTEINE-RICH SECRETORY PROTEIN-RELATED"/>
    <property type="match status" value="1"/>
</dbReference>
<dbReference type="InterPro" id="IPR001283">
    <property type="entry name" value="CRISP-related"/>
</dbReference>
<dbReference type="InterPro" id="IPR014044">
    <property type="entry name" value="CAP_dom"/>
</dbReference>
<dbReference type="Pfam" id="PF00188">
    <property type="entry name" value="CAP"/>
    <property type="match status" value="1"/>
</dbReference>
<keyword evidence="3" id="KW-1133">Transmembrane helix</keyword>
<feature type="transmembrane region" description="Helical" evidence="3">
    <location>
        <begin position="26"/>
        <end position="43"/>
    </location>
</feature>